<dbReference type="OMA" id="ANCPEHQ"/>
<evidence type="ECO:0000256" key="1">
    <source>
        <dbReference type="ARBA" id="ARBA00004123"/>
    </source>
</evidence>
<feature type="compositionally biased region" description="Acidic residues" evidence="10">
    <location>
        <begin position="447"/>
        <end position="459"/>
    </location>
</feature>
<dbReference type="Proteomes" id="UP000002668">
    <property type="component" value="Genome"/>
</dbReference>
<dbReference type="GeneID" id="13280798"/>
<evidence type="ECO:0000256" key="4">
    <source>
        <dbReference type="ARBA" id="ARBA00023015"/>
    </source>
</evidence>
<dbReference type="EMBL" id="FP929127">
    <property type="protein sequence ID" value="CBX95298.1"/>
    <property type="molecule type" value="Genomic_DNA"/>
</dbReference>
<keyword evidence="7" id="KW-0539">Nucleus</keyword>
<evidence type="ECO:0000259" key="11">
    <source>
        <dbReference type="Pfam" id="PF02270"/>
    </source>
</evidence>
<evidence type="ECO:0000256" key="6">
    <source>
        <dbReference type="ARBA" id="ARBA00023163"/>
    </source>
</evidence>
<feature type="domain" description="TFIIF beta subunit N-terminal" evidence="12">
    <location>
        <begin position="142"/>
        <end position="299"/>
    </location>
</feature>
<dbReference type="Gene3D" id="1.10.10.10">
    <property type="entry name" value="Winged helix-like DNA-binding domain superfamily/Winged helix DNA-binding domain"/>
    <property type="match status" value="1"/>
</dbReference>
<keyword evidence="6" id="KW-0804">Transcription</keyword>
<comment type="similarity">
    <text evidence="2">Belongs to the TFIIF beta subunit family.</text>
</comment>
<dbReference type="Pfam" id="PF17683">
    <property type="entry name" value="TFIIF_beta_N"/>
    <property type="match status" value="1"/>
</dbReference>
<evidence type="ECO:0000256" key="3">
    <source>
        <dbReference type="ARBA" id="ARBA00021453"/>
    </source>
</evidence>
<evidence type="ECO:0000256" key="5">
    <source>
        <dbReference type="ARBA" id="ARBA00023125"/>
    </source>
</evidence>
<dbReference type="eggNOG" id="KOG2905">
    <property type="taxonomic scope" value="Eukaryota"/>
</dbReference>
<keyword evidence="14" id="KW-1185">Reference proteome</keyword>
<reference evidence="14" key="1">
    <citation type="journal article" date="2011" name="Nat. Commun.">
        <title>Effector diversification within compartments of the Leptosphaeria maculans genome affected by Repeat-Induced Point mutations.</title>
        <authorList>
            <person name="Rouxel T."/>
            <person name="Grandaubert J."/>
            <person name="Hane J.K."/>
            <person name="Hoede C."/>
            <person name="van de Wouw A.P."/>
            <person name="Couloux A."/>
            <person name="Dominguez V."/>
            <person name="Anthouard V."/>
            <person name="Bally P."/>
            <person name="Bourras S."/>
            <person name="Cozijnsen A.J."/>
            <person name="Ciuffetti L.M."/>
            <person name="Degrave A."/>
            <person name="Dilmaghani A."/>
            <person name="Duret L."/>
            <person name="Fudal I."/>
            <person name="Goodwin S.B."/>
            <person name="Gout L."/>
            <person name="Glaser N."/>
            <person name="Linglin J."/>
            <person name="Kema G.H.J."/>
            <person name="Lapalu N."/>
            <person name="Lawrence C.B."/>
            <person name="May K."/>
            <person name="Meyer M."/>
            <person name="Ollivier B."/>
            <person name="Poulain J."/>
            <person name="Schoch C.L."/>
            <person name="Simon A."/>
            <person name="Spatafora J.W."/>
            <person name="Stachowiak A."/>
            <person name="Turgeon B.G."/>
            <person name="Tyler B.M."/>
            <person name="Vincent D."/>
            <person name="Weissenbach J."/>
            <person name="Amselem J."/>
            <person name="Quesneville H."/>
            <person name="Oliver R.P."/>
            <person name="Wincker P."/>
            <person name="Balesdent M.-H."/>
            <person name="Howlett B.J."/>
        </authorList>
    </citation>
    <scope>NUCLEOTIDE SEQUENCE [LARGE SCALE GENOMIC DNA]</scope>
    <source>
        <strain evidence="14">JN3 / isolate v23.1.3 / race Av1-4-5-6-7-8</strain>
    </source>
</reference>
<evidence type="ECO:0000259" key="12">
    <source>
        <dbReference type="Pfam" id="PF17683"/>
    </source>
</evidence>
<dbReference type="InterPro" id="IPR011039">
    <property type="entry name" value="TFIIF_interaction"/>
</dbReference>
<evidence type="ECO:0000313" key="13">
    <source>
        <dbReference type="EMBL" id="CBX95298.1"/>
    </source>
</evidence>
<feature type="domain" description="TFIIF beta subunit HTH" evidence="11">
    <location>
        <begin position="363"/>
        <end position="421"/>
    </location>
</feature>
<dbReference type="Pfam" id="PF02270">
    <property type="entry name" value="TFIIF_beta"/>
    <property type="match status" value="1"/>
</dbReference>
<dbReference type="SUPFAM" id="SSF50916">
    <property type="entry name" value="Rap30/74 interaction domains"/>
    <property type="match status" value="1"/>
</dbReference>
<dbReference type="InParanoid" id="E4ZX88"/>
<comment type="subcellular location">
    <subcellularLocation>
        <location evidence="1">Nucleus</location>
    </subcellularLocation>
</comment>
<protein>
    <recommendedName>
        <fullName evidence="3">Transcription initiation factor IIF subunit beta</fullName>
    </recommendedName>
    <alternativeName>
        <fullName evidence="9">TFIIF medium subunit</fullName>
    </alternativeName>
    <alternativeName>
        <fullName evidence="8">TFIIF-beta</fullName>
    </alternativeName>
</protein>
<dbReference type="CDD" id="cd07980">
    <property type="entry name" value="TFIIF_beta"/>
    <property type="match status" value="1"/>
</dbReference>
<keyword evidence="5" id="KW-0238">DNA-binding</keyword>
<gene>
    <name evidence="13" type="ORF">LEMA_P024500.1</name>
</gene>
<dbReference type="GO" id="GO:0003677">
    <property type="term" value="F:DNA binding"/>
    <property type="evidence" value="ECO:0007669"/>
    <property type="project" value="UniProtKB-KW"/>
</dbReference>
<feature type="region of interest" description="Disordered" evidence="10">
    <location>
        <begin position="424"/>
        <end position="459"/>
    </location>
</feature>
<dbReference type="AlphaFoldDB" id="E4ZX88"/>
<evidence type="ECO:0000256" key="10">
    <source>
        <dbReference type="SAM" id="MobiDB-lite"/>
    </source>
</evidence>
<evidence type="ECO:0000256" key="8">
    <source>
        <dbReference type="ARBA" id="ARBA00081473"/>
    </source>
</evidence>
<accession>E4ZX88</accession>
<dbReference type="GO" id="GO:0006367">
    <property type="term" value="P:transcription initiation at RNA polymerase II promoter"/>
    <property type="evidence" value="ECO:0007669"/>
    <property type="project" value="InterPro"/>
</dbReference>
<dbReference type="InterPro" id="IPR036390">
    <property type="entry name" value="WH_DNA-bd_sf"/>
</dbReference>
<dbReference type="InterPro" id="IPR040450">
    <property type="entry name" value="TFIIF_beta_HTH"/>
</dbReference>
<dbReference type="FunFam" id="1.10.10.10:FF:000035">
    <property type="entry name" value="General transcription factor IIF subunit 2"/>
    <property type="match status" value="1"/>
</dbReference>
<dbReference type="GO" id="GO:0005674">
    <property type="term" value="C:transcription factor TFIIF complex"/>
    <property type="evidence" value="ECO:0007669"/>
    <property type="project" value="InterPro"/>
</dbReference>
<evidence type="ECO:0000256" key="7">
    <source>
        <dbReference type="ARBA" id="ARBA00023242"/>
    </source>
</evidence>
<dbReference type="InterPro" id="IPR040504">
    <property type="entry name" value="TFIIF_beta_N"/>
</dbReference>
<dbReference type="InterPro" id="IPR003196">
    <property type="entry name" value="TFIIF_beta"/>
</dbReference>
<proteinExistence type="inferred from homology"/>
<evidence type="ECO:0000256" key="9">
    <source>
        <dbReference type="ARBA" id="ARBA00081863"/>
    </source>
</evidence>
<dbReference type="PANTHER" id="PTHR10445">
    <property type="entry name" value="GENERAL TRANSCRIPTION FACTOR IIF SUBUNIT 2"/>
    <property type="match status" value="1"/>
</dbReference>
<dbReference type="STRING" id="985895.E4ZX88"/>
<dbReference type="PANTHER" id="PTHR10445:SF0">
    <property type="entry name" value="GENERAL TRANSCRIPTION FACTOR IIF SUBUNIT 2"/>
    <property type="match status" value="1"/>
</dbReference>
<feature type="compositionally biased region" description="Polar residues" evidence="10">
    <location>
        <begin position="429"/>
        <end position="438"/>
    </location>
</feature>
<dbReference type="SUPFAM" id="SSF46785">
    <property type="entry name" value="Winged helix' DNA-binding domain"/>
    <property type="match status" value="1"/>
</dbReference>
<evidence type="ECO:0000313" key="14">
    <source>
        <dbReference type="Proteomes" id="UP000002668"/>
    </source>
</evidence>
<evidence type="ECO:0000256" key="2">
    <source>
        <dbReference type="ARBA" id="ARBA00009543"/>
    </source>
</evidence>
<sequence>METLGVPGRPLPPTVSVLQTFFDNNSRHITFWFSTPDQILPSKAVASPSLVPTVLAATGGGAAIASTDTALSHFQPPISNLLHANATGTEGLRILAHSTRTAAMNGIKTDHDVKTEPEVGYMDDEFFEDTGEMTIPKREVEKEVWLTRIPEWLYAAVSKWDDLAEGGNDDDQIQIGELLAFTTTSGIDKSKPMRMFLNDRWRSKTNLPSAFQLDPSVPSQNADAKVTEAILGNTYVFTEKDLPGFRGTGYGMYNRGARNNRGGVQDPNARIQKRSKFKKAIPKQTALVGHATRQYNAIPLETKEFKDFSAQRIKQAIQGSYTTTIITKDTEVTDIKNQNHLNDKFKNFIKPIGKPKSQLNKAARVARADLIDILHSCFDEYQYWPMKALKARTKQPEQYLKEVLADIAHLVKSGSFASTWKRQDIFDQQRGTSGQEQAAPQAPGGEGESDGEEEMEDVF</sequence>
<keyword evidence="4" id="KW-0805">Transcription regulation</keyword>
<name>E4ZX88_LEPMJ</name>
<dbReference type="VEuPathDB" id="FungiDB:LEMA_P024500.1"/>
<dbReference type="FunCoup" id="E4ZX88">
    <property type="interactions" value="448"/>
</dbReference>
<organism evidence="14">
    <name type="scientific">Leptosphaeria maculans (strain JN3 / isolate v23.1.3 / race Av1-4-5-6-7-8)</name>
    <name type="common">Blackleg fungus</name>
    <name type="synonym">Phoma lingam</name>
    <dbReference type="NCBI Taxonomy" id="985895"/>
    <lineage>
        <taxon>Eukaryota</taxon>
        <taxon>Fungi</taxon>
        <taxon>Dikarya</taxon>
        <taxon>Ascomycota</taxon>
        <taxon>Pezizomycotina</taxon>
        <taxon>Dothideomycetes</taxon>
        <taxon>Pleosporomycetidae</taxon>
        <taxon>Pleosporales</taxon>
        <taxon>Pleosporineae</taxon>
        <taxon>Leptosphaeriaceae</taxon>
        <taxon>Plenodomus</taxon>
        <taxon>Plenodomus lingam/Leptosphaeria maculans species complex</taxon>
    </lineage>
</organism>
<dbReference type="OrthoDB" id="26094at2759"/>
<dbReference type="HOGENOM" id="CLU_047858_0_2_1"/>
<dbReference type="InterPro" id="IPR036388">
    <property type="entry name" value="WH-like_DNA-bd_sf"/>
</dbReference>